<evidence type="ECO:0000313" key="5">
    <source>
        <dbReference type="EMBL" id="JAS25534.1"/>
    </source>
</evidence>
<dbReference type="PROSITE" id="PS50102">
    <property type="entry name" value="RRM"/>
    <property type="match status" value="1"/>
</dbReference>
<evidence type="ECO:0000256" key="2">
    <source>
        <dbReference type="PROSITE-ProRule" id="PRU00176"/>
    </source>
</evidence>
<evidence type="ECO:0000259" key="4">
    <source>
        <dbReference type="PROSITE" id="PS50102"/>
    </source>
</evidence>
<dbReference type="GO" id="GO:0003729">
    <property type="term" value="F:mRNA binding"/>
    <property type="evidence" value="ECO:0007669"/>
    <property type="project" value="TreeGrafter"/>
</dbReference>
<dbReference type="Pfam" id="PF00076">
    <property type="entry name" value="RRM_1"/>
    <property type="match status" value="1"/>
</dbReference>
<dbReference type="GO" id="GO:0005634">
    <property type="term" value="C:nucleus"/>
    <property type="evidence" value="ECO:0007669"/>
    <property type="project" value="TreeGrafter"/>
</dbReference>
<feature type="region of interest" description="Disordered" evidence="3">
    <location>
        <begin position="124"/>
        <end position="144"/>
    </location>
</feature>
<protein>
    <recommendedName>
        <fullName evidence="4">RRM domain-containing protein</fullName>
    </recommendedName>
</protein>
<dbReference type="AlphaFoldDB" id="A0A1B6DIL4"/>
<dbReference type="SUPFAM" id="SSF54928">
    <property type="entry name" value="RNA-binding domain, RBD"/>
    <property type="match status" value="1"/>
</dbReference>
<dbReference type="GO" id="GO:0006406">
    <property type="term" value="P:mRNA export from nucleus"/>
    <property type="evidence" value="ECO:0007669"/>
    <property type="project" value="TreeGrafter"/>
</dbReference>
<keyword evidence="1 2" id="KW-0694">RNA-binding</keyword>
<dbReference type="InterPro" id="IPR000504">
    <property type="entry name" value="RRM_dom"/>
</dbReference>
<feature type="domain" description="RRM" evidence="4">
    <location>
        <begin position="361"/>
        <end position="432"/>
    </location>
</feature>
<dbReference type="PANTHER" id="PTHR19965">
    <property type="entry name" value="RNA AND EXPORT FACTOR BINDING PROTEIN"/>
    <property type="match status" value="1"/>
</dbReference>
<dbReference type="CDD" id="cd12681">
    <property type="entry name" value="RRM_SKAR"/>
    <property type="match status" value="1"/>
</dbReference>
<feature type="region of interest" description="Disordered" evidence="3">
    <location>
        <begin position="16"/>
        <end position="58"/>
    </location>
</feature>
<organism evidence="5">
    <name type="scientific">Clastoptera arizonana</name>
    <name type="common">Arizona spittle bug</name>
    <dbReference type="NCBI Taxonomy" id="38151"/>
    <lineage>
        <taxon>Eukaryota</taxon>
        <taxon>Metazoa</taxon>
        <taxon>Ecdysozoa</taxon>
        <taxon>Arthropoda</taxon>
        <taxon>Hexapoda</taxon>
        <taxon>Insecta</taxon>
        <taxon>Pterygota</taxon>
        <taxon>Neoptera</taxon>
        <taxon>Paraneoptera</taxon>
        <taxon>Hemiptera</taxon>
        <taxon>Auchenorrhyncha</taxon>
        <taxon>Cercopoidea</taxon>
        <taxon>Clastopteridae</taxon>
        <taxon>Clastoptera</taxon>
    </lineage>
</organism>
<dbReference type="SMART" id="SM00360">
    <property type="entry name" value="RRM"/>
    <property type="match status" value="1"/>
</dbReference>
<dbReference type="InterPro" id="IPR035979">
    <property type="entry name" value="RBD_domain_sf"/>
</dbReference>
<gene>
    <name evidence="5" type="ORF">g.19149</name>
</gene>
<accession>A0A1B6DIL4</accession>
<dbReference type="PANTHER" id="PTHR19965:SF94">
    <property type="entry name" value="FI13061P-RELATED"/>
    <property type="match status" value="1"/>
</dbReference>
<dbReference type="InterPro" id="IPR051229">
    <property type="entry name" value="ALYREF_mRNA_export"/>
</dbReference>
<reference evidence="5" key="1">
    <citation type="submission" date="2015-12" db="EMBL/GenBank/DDBJ databases">
        <title>De novo transcriptome assembly of four potential Pierce s Disease insect vectors from Arizona vineyards.</title>
        <authorList>
            <person name="Tassone E.E."/>
        </authorList>
    </citation>
    <scope>NUCLEOTIDE SEQUENCE</scope>
</reference>
<dbReference type="EMBL" id="GEDC01011764">
    <property type="protein sequence ID" value="JAS25534.1"/>
    <property type="molecule type" value="Transcribed_RNA"/>
</dbReference>
<feature type="compositionally biased region" description="Polar residues" evidence="3">
    <location>
        <begin position="124"/>
        <end position="136"/>
    </location>
</feature>
<dbReference type="InterPro" id="IPR034784">
    <property type="entry name" value="PDIP3_RRM"/>
</dbReference>
<dbReference type="InterPro" id="IPR012677">
    <property type="entry name" value="Nucleotide-bd_a/b_plait_sf"/>
</dbReference>
<evidence type="ECO:0000256" key="1">
    <source>
        <dbReference type="ARBA" id="ARBA00022884"/>
    </source>
</evidence>
<name>A0A1B6DIL4_9HEMI</name>
<evidence type="ECO:0000256" key="3">
    <source>
        <dbReference type="SAM" id="MobiDB-lite"/>
    </source>
</evidence>
<proteinExistence type="predicted"/>
<dbReference type="Gene3D" id="3.30.70.330">
    <property type="match status" value="1"/>
</dbReference>
<feature type="compositionally biased region" description="Polar residues" evidence="3">
    <location>
        <begin position="37"/>
        <end position="58"/>
    </location>
</feature>
<sequence>MDLSLEEIIKKKKIKNSIRGSSNARGRGTRNRKQSRADNSGFNKGFNQSNKSKIQGKNQITDARQKIILKNKKLKFDARNKLLNKKPADVRLKLMKLKENNLKVAVKTQTGRNTILKNRILQSSIPNTDRPNNRGSFNKDRLGRGRYRGVQDSRIRQDMAGIDIKRSITNHLVTRGTRTRGRGITLKRSFNNNGFDDTIILETDEVSGFRSDNINSFRRGRIFGRVGRGYNSDLDTEFSSMTRTINQGGRPGMNNYQMKMTPPSEIKVVMQNHSASIMAQKNHDMMDVEEYNPYYQPVPPQALHSTLHQQGDEMFVRGRHGGKMSQELLARLDTPATVPRSMGIFSAQSNQLASIHADVGHRIVVSNLQPSVTHEDIKELFEDIGPLLASRIVRPGTAEVIYNLLKDAKKAVEAYHNRQLDGQPMKCLLVNPRALMNTGLSGAPRAVPAKIPNSSKSNVTPDLITIHKALFNK</sequence>